<feature type="region of interest" description="Disordered" evidence="1">
    <location>
        <begin position="290"/>
        <end position="349"/>
    </location>
</feature>
<dbReference type="EMBL" id="CVRI01000001">
    <property type="protein sequence ID" value="CRK86178.1"/>
    <property type="molecule type" value="Genomic_DNA"/>
</dbReference>
<proteinExistence type="predicted"/>
<feature type="compositionally biased region" description="Low complexity" evidence="1">
    <location>
        <begin position="325"/>
        <end position="340"/>
    </location>
</feature>
<organism evidence="3 4">
    <name type="scientific">Clunio marinus</name>
    <dbReference type="NCBI Taxonomy" id="568069"/>
    <lineage>
        <taxon>Eukaryota</taxon>
        <taxon>Metazoa</taxon>
        <taxon>Ecdysozoa</taxon>
        <taxon>Arthropoda</taxon>
        <taxon>Hexapoda</taxon>
        <taxon>Insecta</taxon>
        <taxon>Pterygota</taxon>
        <taxon>Neoptera</taxon>
        <taxon>Endopterygota</taxon>
        <taxon>Diptera</taxon>
        <taxon>Nematocera</taxon>
        <taxon>Chironomoidea</taxon>
        <taxon>Chironomidae</taxon>
        <taxon>Clunio</taxon>
    </lineage>
</organism>
<feature type="compositionally biased region" description="Low complexity" evidence="1">
    <location>
        <begin position="157"/>
        <end position="168"/>
    </location>
</feature>
<dbReference type="Pfam" id="PF23311">
    <property type="entry name" value="DUF7084"/>
    <property type="match status" value="1"/>
</dbReference>
<dbReference type="Proteomes" id="UP000183832">
    <property type="component" value="Unassembled WGS sequence"/>
</dbReference>
<dbReference type="AlphaFoldDB" id="A0A1J1HF31"/>
<feature type="compositionally biased region" description="Basic and acidic residues" evidence="1">
    <location>
        <begin position="312"/>
        <end position="323"/>
    </location>
</feature>
<protein>
    <submittedName>
        <fullName evidence="3">CLUMA_CG000338, isoform A</fullName>
    </submittedName>
</protein>
<feature type="region of interest" description="Disordered" evidence="1">
    <location>
        <begin position="228"/>
        <end position="263"/>
    </location>
</feature>
<name>A0A1J1HF31_9DIPT</name>
<dbReference type="STRING" id="568069.A0A1J1HF31"/>
<evidence type="ECO:0000256" key="1">
    <source>
        <dbReference type="SAM" id="MobiDB-lite"/>
    </source>
</evidence>
<dbReference type="InterPro" id="IPR055511">
    <property type="entry name" value="DUF7084"/>
</dbReference>
<dbReference type="OrthoDB" id="193931at2759"/>
<evidence type="ECO:0000313" key="3">
    <source>
        <dbReference type="EMBL" id="CRK86178.1"/>
    </source>
</evidence>
<feature type="compositionally biased region" description="Low complexity" evidence="1">
    <location>
        <begin position="239"/>
        <end position="263"/>
    </location>
</feature>
<reference evidence="3 4" key="1">
    <citation type="submission" date="2015-04" db="EMBL/GenBank/DDBJ databases">
        <authorList>
            <person name="Syromyatnikov M.Y."/>
            <person name="Popov V.N."/>
        </authorList>
    </citation>
    <scope>NUCLEOTIDE SEQUENCE [LARGE SCALE GENOMIC DNA]</scope>
</reference>
<feature type="region of interest" description="Disordered" evidence="1">
    <location>
        <begin position="157"/>
        <end position="177"/>
    </location>
</feature>
<gene>
    <name evidence="3" type="ORF">CLUMA_CG000338</name>
</gene>
<evidence type="ECO:0000259" key="2">
    <source>
        <dbReference type="Pfam" id="PF23311"/>
    </source>
</evidence>
<evidence type="ECO:0000313" key="4">
    <source>
        <dbReference type="Proteomes" id="UP000183832"/>
    </source>
</evidence>
<accession>A0A1J1HF31</accession>
<feature type="domain" description="DUF7084" evidence="2">
    <location>
        <begin position="1"/>
        <end position="41"/>
    </location>
</feature>
<feature type="compositionally biased region" description="Polar residues" evidence="1">
    <location>
        <begin position="299"/>
        <end position="308"/>
    </location>
</feature>
<sequence>MVQIYPGLQRLVFENLLNADKLRSIISSNKLPVEISQHLGLVAHNSNSMQQQVFSQSASLLNSNYQSDHVTNIHHFHGINFNYAGNYQGNEIVSLNSPNLQTSPMHQITRGISVLTTSCSANEPLDLTMDSSTVTEMDTQWSGNFYDIRPINLSATASTQPQSQQTPQRIIAPTPPTSPSNNLCIIQEELLPAQYSLSHVDVTAQHLHHPQISLTDVQGSEITLVALSDSSRDSDDSLDTNNSNDTSRRTASTVTTPGTTSNSRGISIFHEFLIKEPSEDMPSITRGVGRKASLENETNKQMSCSIPSSVKGDNDHYVRRGSDKSLGFSDDSLSNDSNQSPAQEVSHSSGFKKLKICERQIGNEKAGSSSMDQQSVGSKGIIKLRRISGDQNEYGKLCQQLLTQLTV</sequence>
<keyword evidence="4" id="KW-1185">Reference proteome</keyword>